<accession>A0A7R9P4M9</accession>
<dbReference type="AlphaFoldDB" id="A0A7R9P4M9"/>
<dbReference type="EMBL" id="OE179843">
    <property type="protein sequence ID" value="CAD7569902.1"/>
    <property type="molecule type" value="Genomic_DNA"/>
</dbReference>
<proteinExistence type="predicted"/>
<feature type="region of interest" description="Disordered" evidence="1">
    <location>
        <begin position="95"/>
        <end position="115"/>
    </location>
</feature>
<reference evidence="2" key="1">
    <citation type="submission" date="2020-11" db="EMBL/GenBank/DDBJ databases">
        <authorList>
            <person name="Tran Van P."/>
        </authorList>
    </citation>
    <scope>NUCLEOTIDE SEQUENCE</scope>
</reference>
<gene>
    <name evidence="2" type="ORF">TCMB3V08_LOCUS2623</name>
</gene>
<organism evidence="2">
    <name type="scientific">Timema californicum</name>
    <name type="common">California timema</name>
    <name type="synonym">Walking stick</name>
    <dbReference type="NCBI Taxonomy" id="61474"/>
    <lineage>
        <taxon>Eukaryota</taxon>
        <taxon>Metazoa</taxon>
        <taxon>Ecdysozoa</taxon>
        <taxon>Arthropoda</taxon>
        <taxon>Hexapoda</taxon>
        <taxon>Insecta</taxon>
        <taxon>Pterygota</taxon>
        <taxon>Neoptera</taxon>
        <taxon>Polyneoptera</taxon>
        <taxon>Phasmatodea</taxon>
        <taxon>Timematodea</taxon>
        <taxon>Timematoidea</taxon>
        <taxon>Timematidae</taxon>
        <taxon>Timema</taxon>
    </lineage>
</organism>
<evidence type="ECO:0000313" key="2">
    <source>
        <dbReference type="EMBL" id="CAD7569902.1"/>
    </source>
</evidence>
<sequence>MVPHTIYGDDPLYTNAGLADTPVPTMYTSVHTLALGTPGLISREPRTEYPRLSLSVIKRIQTPPPDVSLSSPRTPSAPLIPQSSKKVAAYLLDKEGDRENMERSQVAPGKNEKRKEARCQSLNLKCKGDKVGTWAIMGGGSNTGVGTSSWFPVGNGRPGECRACSVFVKWVSEDKREFSMGITSLADAVGIGTAFFCNKPNEDGSSFHYIDCSPQAHNPVRISSTSNMGFRVLYKSLTRTILVDLDQHVMAKANQMAYANASSLRQEVKRIEFRSAVSLLVTRSAFTQVQKIWSAFRHRKEVSHRTTVLTDISVASPAKVIEVKIPVGTSSKCQLLWILTFAEKTSAEQKRGHVTRSEPITRFPLNRRELRLAVYHFVLSYRPFLCISLYLLPSALLEMFGTGEPIKSQKQPVLISALALYSQKLADSFVGLCVYVGFFNNVTMDFGVQSIALGTPPATSHNMPASLVRAGACRTILSRRPFSIECEHWLPIASP</sequence>
<evidence type="ECO:0000256" key="1">
    <source>
        <dbReference type="SAM" id="MobiDB-lite"/>
    </source>
</evidence>
<name>A0A7R9P4M9_TIMCA</name>
<protein>
    <submittedName>
        <fullName evidence="2">(California timema) hypothetical protein</fullName>
    </submittedName>
</protein>